<dbReference type="RefSeq" id="WP_124154228.1">
    <property type="nucleotide sequence ID" value="NZ_CAWOLW010000002.1"/>
</dbReference>
<reference evidence="2 3" key="1">
    <citation type="journal article" date="2018" name="ACS Chem. Biol.">
        <title>Ketoreductase domain dysfunction expands chemodiversity: malyngamide biosynthesis in the cyanobacterium Okeania hirsuta.</title>
        <authorList>
            <person name="Moss N.A."/>
            <person name="Leao T."/>
            <person name="Rankin M."/>
            <person name="McCullough T.M."/>
            <person name="Qu P."/>
            <person name="Korobeynikov A."/>
            <person name="Smith J.L."/>
            <person name="Gerwick L."/>
            <person name="Gerwick W.H."/>
        </authorList>
    </citation>
    <scope>NUCLEOTIDE SEQUENCE [LARGE SCALE GENOMIC DNA]</scope>
    <source>
        <strain evidence="2 3">PAB10Feb10-1</strain>
    </source>
</reference>
<feature type="transmembrane region" description="Helical" evidence="1">
    <location>
        <begin position="246"/>
        <end position="266"/>
    </location>
</feature>
<organism evidence="2 3">
    <name type="scientific">Okeania hirsuta</name>
    <dbReference type="NCBI Taxonomy" id="1458930"/>
    <lineage>
        <taxon>Bacteria</taxon>
        <taxon>Bacillati</taxon>
        <taxon>Cyanobacteriota</taxon>
        <taxon>Cyanophyceae</taxon>
        <taxon>Oscillatoriophycideae</taxon>
        <taxon>Oscillatoriales</taxon>
        <taxon>Microcoleaceae</taxon>
        <taxon>Okeania</taxon>
    </lineage>
</organism>
<feature type="transmembrane region" description="Helical" evidence="1">
    <location>
        <begin position="207"/>
        <end position="226"/>
    </location>
</feature>
<proteinExistence type="predicted"/>
<feature type="transmembrane region" description="Helical" evidence="1">
    <location>
        <begin position="350"/>
        <end position="369"/>
    </location>
</feature>
<feature type="transmembrane region" description="Helical" evidence="1">
    <location>
        <begin position="287"/>
        <end position="309"/>
    </location>
</feature>
<dbReference type="Proteomes" id="UP000269154">
    <property type="component" value="Unassembled WGS sequence"/>
</dbReference>
<dbReference type="AlphaFoldDB" id="A0A3N6Q1X1"/>
<comment type="caution">
    <text evidence="2">The sequence shown here is derived from an EMBL/GenBank/DDBJ whole genome shotgun (WGS) entry which is preliminary data.</text>
</comment>
<feature type="transmembrane region" description="Helical" evidence="1">
    <location>
        <begin position="375"/>
        <end position="396"/>
    </location>
</feature>
<feature type="transmembrane region" description="Helical" evidence="1">
    <location>
        <begin position="315"/>
        <end position="338"/>
    </location>
</feature>
<dbReference type="EMBL" id="RCBY01000010">
    <property type="protein sequence ID" value="RQH54563.1"/>
    <property type="molecule type" value="Genomic_DNA"/>
</dbReference>
<feature type="transmembrane region" description="Helical" evidence="1">
    <location>
        <begin position="114"/>
        <end position="132"/>
    </location>
</feature>
<keyword evidence="1" id="KW-0812">Transmembrane</keyword>
<feature type="transmembrane region" description="Helical" evidence="1">
    <location>
        <begin position="161"/>
        <end position="179"/>
    </location>
</feature>
<keyword evidence="1" id="KW-1133">Transmembrane helix</keyword>
<keyword evidence="1" id="KW-0472">Membrane</keyword>
<dbReference type="OrthoDB" id="437613at2"/>
<protein>
    <submittedName>
        <fullName evidence="2">Uncharacterized protein</fullName>
    </submittedName>
</protein>
<name>A0A3N6Q1X1_9CYAN</name>
<feature type="transmembrane region" description="Helical" evidence="1">
    <location>
        <begin position="138"/>
        <end position="154"/>
    </location>
</feature>
<evidence type="ECO:0000313" key="2">
    <source>
        <dbReference type="EMBL" id="RQH54563.1"/>
    </source>
</evidence>
<evidence type="ECO:0000313" key="3">
    <source>
        <dbReference type="Proteomes" id="UP000269154"/>
    </source>
</evidence>
<gene>
    <name evidence="2" type="ORF">D5R40_03340</name>
</gene>
<feature type="transmembrane region" description="Helical" evidence="1">
    <location>
        <begin position="185"/>
        <end position="202"/>
    </location>
</feature>
<sequence>MNNHSFFKLLNTKLNSQSSFLINSIIFLIVVLIITVITSIYISHEHTIYWWDFVGYQNAANNLTNLFRASPQRAIDDILGSLSQQKNYLVVLPLIPFLYLFGNQRIVYILSINLVYLLPFSLLVGSIATKLIPVPSRWVFWSTVAIALLIPMTWSPSLRGYPDIGATLFILLAILIYLQNIRLTAWWQIPVIGLCLGISIVLRRHFAYSAIAFLAAVSCQTMINFLTTFNSVNNSWKRLLESAIKISLISLSSFLTISIFAWGFIQSSLTENYRTLYAAWSLSIPDIFWRYACFYGLITLLLVATGFSVGVLTKYLIPSTTIFLLLFGFFSLAEWLILLRYGNIHYSLHFTPIIVLGLASFIWTTINIFPDKTRLIILSLTGILLLGNFFLGITTIGKFHHSLRPLFATNFSPLIRSDYDEVLRLSDYLSKLAKNRELVYVAASSNLFNANIIRNANRIINPETWPNLRAISKPHIDTRDTYPLPELLEAQYIVIAHPFQKVLLTDEQVLKPGQQDLVKFVYDAFTQNFPIAQDFRKLPEEFILDGGITVSFYQRFRPTSVATAVQTLSAVQKQIPQRPGRQLDWMSLNQSPYITYNYSAVTQISENGYKLMTDPSDTTKQTSKYFLYLGQISESVKITGKLNFLNQECDGLSLAFSSLDEQGNLLDTTANNYFPGDLSDLNFSLAGKNSVYLLLENMTIDGDELTDKCGWVINNLIVDD</sequence>
<accession>A0A3N6Q1X1</accession>
<keyword evidence="3" id="KW-1185">Reference proteome</keyword>
<evidence type="ECO:0000256" key="1">
    <source>
        <dbReference type="SAM" id="Phobius"/>
    </source>
</evidence>
<feature type="transmembrane region" description="Helical" evidence="1">
    <location>
        <begin position="20"/>
        <end position="42"/>
    </location>
</feature>